<dbReference type="RefSeq" id="WP_044826496.1">
    <property type="nucleotide sequence ID" value="NZ_CP009687.1"/>
</dbReference>
<organism evidence="1 2">
    <name type="scientific">Clostridium aceticum</name>
    <dbReference type="NCBI Taxonomy" id="84022"/>
    <lineage>
        <taxon>Bacteria</taxon>
        <taxon>Bacillati</taxon>
        <taxon>Bacillota</taxon>
        <taxon>Clostridia</taxon>
        <taxon>Eubacteriales</taxon>
        <taxon>Clostridiaceae</taxon>
        <taxon>Clostridium</taxon>
    </lineage>
</organism>
<dbReference type="KEGG" id="cace:CACET_c23870"/>
<dbReference type="PATRIC" id="fig|84022.5.peg.2674"/>
<sequence>MIKLKRLASMLTVFCMLFSLVTYADEVKKEEEAYYRQEKTIKLKDSDIKLNLDGTIEVKNKEVKKILENNKNIKEKVIKELEEGHTLTDYKSVEVYVTETLAYVDEELQIIDSRFMTNDEVEEYLDQIDNKNLNVEDISVSLSYSDSQKKGKLTIYIFRFDTGSYKYKIATEAEWSGYGSSGSDNPATGDDFVGITWGGDGELKATSYSITGFYKHSGNSVKYNRTESNYQKGYIWSFPEYIQHEFIGDYAYYTRAEVELAKTYTPVKNKKTGARFSYIHTYTTSGVNVGLNPAGLGLTTSGNSNHWKIEVEITELLY</sequence>
<reference evidence="1 2" key="1">
    <citation type="submission" date="2014-10" db="EMBL/GenBank/DDBJ databases">
        <title>Genome sequence of Clostridium aceticum DSM 1496.</title>
        <authorList>
            <person name="Poehlein A."/>
            <person name="Schiel-Bengelsdorf B."/>
            <person name="Gottschalk G."/>
            <person name="Duerre P."/>
            <person name="Daniel R."/>
        </authorList>
    </citation>
    <scope>NUCLEOTIDE SEQUENCE [LARGE SCALE GENOMIC DNA]</scope>
    <source>
        <strain evidence="1 2">DSM 1496</strain>
    </source>
</reference>
<keyword evidence="2" id="KW-1185">Reference proteome</keyword>
<dbReference type="EMBL" id="CP009687">
    <property type="protein sequence ID" value="AKL95833.1"/>
    <property type="molecule type" value="Genomic_DNA"/>
</dbReference>
<name>A0A0D8I8A2_9CLOT</name>
<gene>
    <name evidence="1" type="ORF">CACET_c23870</name>
</gene>
<dbReference type="AlphaFoldDB" id="A0A0D8I8A2"/>
<evidence type="ECO:0000313" key="1">
    <source>
        <dbReference type="EMBL" id="AKL95833.1"/>
    </source>
</evidence>
<protein>
    <submittedName>
        <fullName evidence="1">Uncharacterized protein</fullName>
    </submittedName>
</protein>
<accession>A0A0D8I8A2</accession>
<evidence type="ECO:0000313" key="2">
    <source>
        <dbReference type="Proteomes" id="UP000035704"/>
    </source>
</evidence>
<proteinExistence type="predicted"/>
<dbReference type="Proteomes" id="UP000035704">
    <property type="component" value="Chromosome"/>
</dbReference>